<dbReference type="RefSeq" id="XP_031016372.1">
    <property type="nucleotide sequence ID" value="XM_031159489.1"/>
</dbReference>
<dbReference type="InterPro" id="IPR036259">
    <property type="entry name" value="MFS_trans_sf"/>
</dbReference>
<feature type="transmembrane region" description="Helical" evidence="9">
    <location>
        <begin position="384"/>
        <end position="404"/>
    </location>
</feature>
<dbReference type="OrthoDB" id="6770063at2759"/>
<keyword evidence="4 9" id="KW-0812">Transmembrane</keyword>
<evidence type="ECO:0000256" key="4">
    <source>
        <dbReference type="ARBA" id="ARBA00022692"/>
    </source>
</evidence>
<evidence type="ECO:0000256" key="6">
    <source>
        <dbReference type="ARBA" id="ARBA00023136"/>
    </source>
</evidence>
<organism evidence="11 12">
    <name type="scientific">Fusarium coffeatum</name>
    <dbReference type="NCBI Taxonomy" id="231269"/>
    <lineage>
        <taxon>Eukaryota</taxon>
        <taxon>Fungi</taxon>
        <taxon>Dikarya</taxon>
        <taxon>Ascomycota</taxon>
        <taxon>Pezizomycotina</taxon>
        <taxon>Sordariomycetes</taxon>
        <taxon>Hypocreomycetidae</taxon>
        <taxon>Hypocreales</taxon>
        <taxon>Nectriaceae</taxon>
        <taxon>Fusarium</taxon>
        <taxon>Fusarium incarnatum-equiseti species complex</taxon>
    </lineage>
</organism>
<feature type="domain" description="Major facilitator superfamily (MFS) profile" evidence="10">
    <location>
        <begin position="55"/>
        <end position="478"/>
    </location>
</feature>
<accession>A0A366RSI7</accession>
<keyword evidence="5 9" id="KW-1133">Transmembrane helix</keyword>
<feature type="transmembrane region" description="Helical" evidence="9">
    <location>
        <begin position="359"/>
        <end position="378"/>
    </location>
</feature>
<evidence type="ECO:0000256" key="3">
    <source>
        <dbReference type="ARBA" id="ARBA00022475"/>
    </source>
</evidence>
<dbReference type="PANTHER" id="PTHR23502">
    <property type="entry name" value="MAJOR FACILITATOR SUPERFAMILY"/>
    <property type="match status" value="1"/>
</dbReference>
<dbReference type="GeneID" id="41994785"/>
<sequence length="488" mass="53550">MMDSVRRTLTKLTLKPSSECERHRHPSLSNDNWIDFRDCDTENPLNWPLARKRYISAIAVFITLNGCFASSITTGATESITQEFGVSRVAAGLTTSLFLLGFCAGPLIFGPLSEFYGRRWMLYTTLFLYLAFTFLTAWPPNFGALLVGRFLAGSTAAGPATIVGGILVDLWDKCACGNAMGVFIWAAWVGPALGTVISGAVELKKDWHWGMYVCLWFAAFSCLVVFTIPETHRNTILCYKAKTARKEGHDVQSEQEATKPNLTQLYKIALIRPWGLLLDVIAFLCCIYSCVIAALQYMLFSIYPIVFHDKRGWNAAVSQLPIFGQVIGALFALLIVFANSRRRKRKVACGGEIPPEDHMILAMIGGVGFPISMLWLSWSAQYNSVHWIVPTIGGTVLSTCLMLIHVSCFSYIIDTYADYAASAAAVIIVARSSSAAAAPLFTAQMFDALGVGGGGSLIASVAALLSATPFFFYRYGHRIREKSKYATS</sequence>
<evidence type="ECO:0000256" key="2">
    <source>
        <dbReference type="ARBA" id="ARBA00022448"/>
    </source>
</evidence>
<feature type="transmembrane region" description="Helical" evidence="9">
    <location>
        <begin position="453"/>
        <end position="473"/>
    </location>
</feature>
<feature type="transmembrane region" description="Helical" evidence="9">
    <location>
        <begin position="54"/>
        <end position="77"/>
    </location>
</feature>
<dbReference type="GO" id="GO:0005886">
    <property type="term" value="C:plasma membrane"/>
    <property type="evidence" value="ECO:0007669"/>
    <property type="project" value="UniProtKB-SubCell"/>
</dbReference>
<keyword evidence="3" id="KW-1003">Cell membrane</keyword>
<dbReference type="Proteomes" id="UP000253153">
    <property type="component" value="Unassembled WGS sequence"/>
</dbReference>
<feature type="transmembrane region" description="Helical" evidence="9">
    <location>
        <begin position="182"/>
        <end position="201"/>
    </location>
</feature>
<feature type="transmembrane region" description="Helical" evidence="9">
    <location>
        <begin position="150"/>
        <end position="170"/>
    </location>
</feature>
<reference evidence="11 12" key="1">
    <citation type="submission" date="2018-06" db="EMBL/GenBank/DDBJ databases">
        <title>Fusarium incarnatum-equiseti species complex species 28.</title>
        <authorList>
            <person name="Gardiner D.M."/>
        </authorList>
    </citation>
    <scope>NUCLEOTIDE SEQUENCE [LARGE SCALE GENOMIC DNA]</scope>
    <source>
        <strain evidence="11 12">FIESC_28</strain>
    </source>
</reference>
<dbReference type="Gene3D" id="1.20.1250.20">
    <property type="entry name" value="MFS general substrate transporter like domains"/>
    <property type="match status" value="1"/>
</dbReference>
<evidence type="ECO:0000259" key="10">
    <source>
        <dbReference type="PROSITE" id="PS50850"/>
    </source>
</evidence>
<dbReference type="AlphaFoldDB" id="A0A366RSI7"/>
<evidence type="ECO:0000256" key="8">
    <source>
        <dbReference type="ARBA" id="ARBA00038459"/>
    </source>
</evidence>
<evidence type="ECO:0000256" key="1">
    <source>
        <dbReference type="ARBA" id="ARBA00004651"/>
    </source>
</evidence>
<dbReference type="PANTHER" id="PTHR23502:SF186">
    <property type="entry name" value="MAJOR FACILITATOR SUPERFAMILY (MFS) PROFILE DOMAIN-CONTAINING PROTEIN"/>
    <property type="match status" value="1"/>
</dbReference>
<dbReference type="PROSITE" id="PS50850">
    <property type="entry name" value="MFS"/>
    <property type="match status" value="1"/>
</dbReference>
<comment type="subcellular location">
    <subcellularLocation>
        <location evidence="1">Cell membrane</location>
        <topology evidence="1">Multi-pass membrane protein</topology>
    </subcellularLocation>
</comment>
<feature type="transmembrane region" description="Helical" evidence="9">
    <location>
        <begin position="276"/>
        <end position="300"/>
    </location>
</feature>
<keyword evidence="12" id="KW-1185">Reference proteome</keyword>
<comment type="similarity">
    <text evidence="8">Belongs to the major facilitator superfamily. DHA1 family. Polyamines/proton antiporter (TC 2.A.1.2.16) subfamily.</text>
</comment>
<evidence type="ECO:0000313" key="12">
    <source>
        <dbReference type="Proteomes" id="UP000253153"/>
    </source>
</evidence>
<feature type="transmembrane region" description="Helical" evidence="9">
    <location>
        <begin position="320"/>
        <end position="338"/>
    </location>
</feature>
<keyword evidence="6 9" id="KW-0472">Membrane</keyword>
<dbReference type="InterPro" id="IPR011701">
    <property type="entry name" value="MFS"/>
</dbReference>
<dbReference type="SUPFAM" id="SSF103473">
    <property type="entry name" value="MFS general substrate transporter"/>
    <property type="match status" value="1"/>
</dbReference>
<dbReference type="InterPro" id="IPR020846">
    <property type="entry name" value="MFS_dom"/>
</dbReference>
<feature type="transmembrane region" description="Helical" evidence="9">
    <location>
        <begin position="89"/>
        <end position="108"/>
    </location>
</feature>
<dbReference type="EMBL" id="QKXC01000108">
    <property type="protein sequence ID" value="RBR20063.1"/>
    <property type="molecule type" value="Genomic_DNA"/>
</dbReference>
<feature type="transmembrane region" description="Helical" evidence="9">
    <location>
        <begin position="416"/>
        <end position="441"/>
    </location>
</feature>
<protein>
    <recommendedName>
        <fullName evidence="10">Major facilitator superfamily (MFS) profile domain-containing protein</fullName>
    </recommendedName>
</protein>
<dbReference type="Pfam" id="PF07690">
    <property type="entry name" value="MFS_1"/>
    <property type="match status" value="1"/>
</dbReference>
<evidence type="ECO:0000256" key="5">
    <source>
        <dbReference type="ARBA" id="ARBA00022989"/>
    </source>
</evidence>
<evidence type="ECO:0000256" key="9">
    <source>
        <dbReference type="SAM" id="Phobius"/>
    </source>
</evidence>
<dbReference type="GO" id="GO:0022857">
    <property type="term" value="F:transmembrane transporter activity"/>
    <property type="evidence" value="ECO:0007669"/>
    <property type="project" value="InterPro"/>
</dbReference>
<keyword evidence="7" id="KW-0325">Glycoprotein</keyword>
<gene>
    <name evidence="11" type="ORF">FIESC28_05342</name>
</gene>
<feature type="transmembrane region" description="Helical" evidence="9">
    <location>
        <begin position="207"/>
        <end position="228"/>
    </location>
</feature>
<proteinExistence type="inferred from homology"/>
<comment type="caution">
    <text evidence="11">The sequence shown here is derived from an EMBL/GenBank/DDBJ whole genome shotgun (WGS) entry which is preliminary data.</text>
</comment>
<evidence type="ECO:0000256" key="7">
    <source>
        <dbReference type="ARBA" id="ARBA00023180"/>
    </source>
</evidence>
<keyword evidence="2" id="KW-0813">Transport</keyword>
<evidence type="ECO:0000313" key="11">
    <source>
        <dbReference type="EMBL" id="RBR20063.1"/>
    </source>
</evidence>
<feature type="transmembrane region" description="Helical" evidence="9">
    <location>
        <begin position="120"/>
        <end position="138"/>
    </location>
</feature>
<name>A0A366RSI7_9HYPO</name>